<evidence type="ECO:0000256" key="3">
    <source>
        <dbReference type="ARBA" id="ARBA00023163"/>
    </source>
</evidence>
<dbReference type="SMART" id="SM00448">
    <property type="entry name" value="REC"/>
    <property type="match status" value="1"/>
</dbReference>
<evidence type="ECO:0000259" key="5">
    <source>
        <dbReference type="PROSITE" id="PS50110"/>
    </source>
</evidence>
<evidence type="ECO:0000256" key="4">
    <source>
        <dbReference type="PROSITE-ProRule" id="PRU00169"/>
    </source>
</evidence>
<dbReference type="Pfam" id="PF00072">
    <property type="entry name" value="Response_reg"/>
    <property type="match status" value="1"/>
</dbReference>
<keyword evidence="7" id="KW-1185">Reference proteome</keyword>
<dbReference type="InterPro" id="IPR050595">
    <property type="entry name" value="Bact_response_regulator"/>
</dbReference>
<dbReference type="PROSITE" id="PS50110">
    <property type="entry name" value="RESPONSE_REGULATORY"/>
    <property type="match status" value="1"/>
</dbReference>
<dbReference type="Gene3D" id="3.40.50.2300">
    <property type="match status" value="1"/>
</dbReference>
<gene>
    <name evidence="6" type="ORF">SAMN05192568_105522</name>
</gene>
<keyword evidence="3" id="KW-0804">Transcription</keyword>
<dbReference type="STRING" id="582667.SAMN05192568_105522"/>
<dbReference type="Proteomes" id="UP000199048">
    <property type="component" value="Unassembled WGS sequence"/>
</dbReference>
<proteinExistence type="predicted"/>
<dbReference type="GO" id="GO:0000160">
    <property type="term" value="P:phosphorelay signal transduction system"/>
    <property type="evidence" value="ECO:0007669"/>
    <property type="project" value="InterPro"/>
</dbReference>
<keyword evidence="1 4" id="KW-0597">Phosphoprotein</keyword>
<dbReference type="SUPFAM" id="SSF52172">
    <property type="entry name" value="CheY-like"/>
    <property type="match status" value="1"/>
</dbReference>
<sequence>MPRTTMPDLRQLPVLVVDDVAMIRAVVRAVLKQIEVHDVHEAPDGAAALAMLNERPYGLVISDWNMFPMSGLELLRTVREDRRLRETLFVMMTTKEQAHAFTAARRAGVNACLIKPFMPAALRKVIEDVWPSDQSSALAASQTATTQL</sequence>
<evidence type="ECO:0000256" key="2">
    <source>
        <dbReference type="ARBA" id="ARBA00023015"/>
    </source>
</evidence>
<protein>
    <submittedName>
        <fullName evidence="6">Two-component system, chemotaxis family, response regulator CheY</fullName>
    </submittedName>
</protein>
<keyword evidence="2" id="KW-0805">Transcription regulation</keyword>
<organism evidence="6 7">
    <name type="scientific">Methylobacterium pseudosasicola</name>
    <dbReference type="NCBI Taxonomy" id="582667"/>
    <lineage>
        <taxon>Bacteria</taxon>
        <taxon>Pseudomonadati</taxon>
        <taxon>Pseudomonadota</taxon>
        <taxon>Alphaproteobacteria</taxon>
        <taxon>Hyphomicrobiales</taxon>
        <taxon>Methylobacteriaceae</taxon>
        <taxon>Methylobacterium</taxon>
    </lineage>
</organism>
<accession>A0A1I4TLX2</accession>
<dbReference type="PANTHER" id="PTHR44591">
    <property type="entry name" value="STRESS RESPONSE REGULATOR PROTEIN 1"/>
    <property type="match status" value="1"/>
</dbReference>
<reference evidence="7" key="1">
    <citation type="submission" date="2016-10" db="EMBL/GenBank/DDBJ databases">
        <authorList>
            <person name="Varghese N."/>
            <person name="Submissions S."/>
        </authorList>
    </citation>
    <scope>NUCLEOTIDE SEQUENCE [LARGE SCALE GENOMIC DNA]</scope>
    <source>
        <strain evidence="7">BL36</strain>
    </source>
</reference>
<evidence type="ECO:0000313" key="6">
    <source>
        <dbReference type="EMBL" id="SFM77623.1"/>
    </source>
</evidence>
<dbReference type="InterPro" id="IPR001789">
    <property type="entry name" value="Sig_transdc_resp-reg_receiver"/>
</dbReference>
<dbReference type="PANTHER" id="PTHR44591:SF3">
    <property type="entry name" value="RESPONSE REGULATORY DOMAIN-CONTAINING PROTEIN"/>
    <property type="match status" value="1"/>
</dbReference>
<dbReference type="InterPro" id="IPR011006">
    <property type="entry name" value="CheY-like_superfamily"/>
</dbReference>
<feature type="domain" description="Response regulatory" evidence="5">
    <location>
        <begin position="13"/>
        <end position="130"/>
    </location>
</feature>
<dbReference type="EMBL" id="FOTK01000055">
    <property type="protein sequence ID" value="SFM77623.1"/>
    <property type="molecule type" value="Genomic_DNA"/>
</dbReference>
<feature type="modified residue" description="4-aspartylphosphate" evidence="4">
    <location>
        <position position="63"/>
    </location>
</feature>
<name>A0A1I4TLX2_9HYPH</name>
<evidence type="ECO:0000313" key="7">
    <source>
        <dbReference type="Proteomes" id="UP000199048"/>
    </source>
</evidence>
<evidence type="ECO:0000256" key="1">
    <source>
        <dbReference type="ARBA" id="ARBA00022553"/>
    </source>
</evidence>
<dbReference type="AlphaFoldDB" id="A0A1I4TLX2"/>